<keyword evidence="3" id="KW-1185">Reference proteome</keyword>
<evidence type="ECO:0000259" key="1">
    <source>
        <dbReference type="Pfam" id="PF00561"/>
    </source>
</evidence>
<name>A0ABR9ZT38_9FIRM</name>
<evidence type="ECO:0000313" key="3">
    <source>
        <dbReference type="Proteomes" id="UP000614200"/>
    </source>
</evidence>
<sequence length="269" mass="30533">MAYFNLNGKKAYYEVHGESDRTLVILNGIMMSTSSWLPFIPMLKRTAQVVLVDFFDQGKSEYMTENYTQAIQVELVEALLDALDLQQVTLLGISYGGEVAMKCRSSRVSQLILANTTAHTDQTLTAIGDSWVYAAETFDGSVFFKATIPPIYSKGFYNDRIEWLNDREKQFKKAFKPEWYQGFIRLVRSAESHDERKKLSEIQMPVLIISAEEDVITPPQCQNDLNASISDSKLVIIKHCGHAAMYEKPTEFFSLVVGFMLCGQDQFTL</sequence>
<dbReference type="Pfam" id="PF00561">
    <property type="entry name" value="Abhydrolase_1"/>
    <property type="match status" value="1"/>
</dbReference>
<dbReference type="PANTHER" id="PTHR43194">
    <property type="entry name" value="HYDROLASE ALPHA/BETA FOLD FAMILY"/>
    <property type="match status" value="1"/>
</dbReference>
<dbReference type="InterPro" id="IPR000073">
    <property type="entry name" value="AB_hydrolase_1"/>
</dbReference>
<dbReference type="Proteomes" id="UP000614200">
    <property type="component" value="Unassembled WGS sequence"/>
</dbReference>
<dbReference type="InterPro" id="IPR050228">
    <property type="entry name" value="Carboxylesterase_BioH"/>
</dbReference>
<protein>
    <submittedName>
        <fullName evidence="2">Alpha/beta hydrolase</fullName>
    </submittedName>
</protein>
<dbReference type="EMBL" id="JADKNH010000004">
    <property type="protein sequence ID" value="MBF4693045.1"/>
    <property type="molecule type" value="Genomic_DNA"/>
</dbReference>
<dbReference type="SUPFAM" id="SSF53474">
    <property type="entry name" value="alpha/beta-Hydrolases"/>
    <property type="match status" value="1"/>
</dbReference>
<gene>
    <name evidence="2" type="ORF">ISU02_07930</name>
</gene>
<dbReference type="PANTHER" id="PTHR43194:SF2">
    <property type="entry name" value="PEROXISOMAL MEMBRANE PROTEIN LPX1"/>
    <property type="match status" value="1"/>
</dbReference>
<comment type="caution">
    <text evidence="2">The sequence shown here is derived from an EMBL/GenBank/DDBJ whole genome shotgun (WGS) entry which is preliminary data.</text>
</comment>
<keyword evidence="2" id="KW-0378">Hydrolase</keyword>
<dbReference type="Gene3D" id="3.40.50.1820">
    <property type="entry name" value="alpha/beta hydrolase"/>
    <property type="match status" value="1"/>
</dbReference>
<dbReference type="InterPro" id="IPR029058">
    <property type="entry name" value="AB_hydrolase_fold"/>
</dbReference>
<proteinExistence type="predicted"/>
<organism evidence="2 3">
    <name type="scientific">Fusibacter ferrireducens</name>
    <dbReference type="NCBI Taxonomy" id="2785058"/>
    <lineage>
        <taxon>Bacteria</taxon>
        <taxon>Bacillati</taxon>
        <taxon>Bacillota</taxon>
        <taxon>Clostridia</taxon>
        <taxon>Eubacteriales</taxon>
        <taxon>Eubacteriales Family XII. Incertae Sedis</taxon>
        <taxon>Fusibacter</taxon>
    </lineage>
</organism>
<evidence type="ECO:0000313" key="2">
    <source>
        <dbReference type="EMBL" id="MBF4693045.1"/>
    </source>
</evidence>
<reference evidence="2 3" key="1">
    <citation type="submission" date="2020-11" db="EMBL/GenBank/DDBJ databases">
        <title>Fusibacter basophilias sp. nov.</title>
        <authorList>
            <person name="Qiu D."/>
        </authorList>
    </citation>
    <scope>NUCLEOTIDE SEQUENCE [LARGE SCALE GENOMIC DNA]</scope>
    <source>
        <strain evidence="2 3">Q10-2</strain>
    </source>
</reference>
<dbReference type="GO" id="GO:0016787">
    <property type="term" value="F:hydrolase activity"/>
    <property type="evidence" value="ECO:0007669"/>
    <property type="project" value="UniProtKB-KW"/>
</dbReference>
<dbReference type="RefSeq" id="WP_194701278.1">
    <property type="nucleotide sequence ID" value="NZ_JADKNH010000004.1"/>
</dbReference>
<feature type="domain" description="AB hydrolase-1" evidence="1">
    <location>
        <begin position="22"/>
        <end position="249"/>
    </location>
</feature>
<accession>A0ABR9ZT38</accession>